<keyword evidence="2" id="KW-0966">Cell projection</keyword>
<proteinExistence type="predicted"/>
<evidence type="ECO:0000313" key="3">
    <source>
        <dbReference type="Proteomes" id="UP001343257"/>
    </source>
</evidence>
<dbReference type="RefSeq" id="WP_328278715.1">
    <property type="nucleotide sequence ID" value="NZ_JARTLD010000034.1"/>
</dbReference>
<accession>A0ABU6PWJ1</accession>
<reference evidence="2 3" key="1">
    <citation type="submission" date="2023-03" db="EMBL/GenBank/DDBJ databases">
        <title>Bacillus Genome Sequencing.</title>
        <authorList>
            <person name="Dunlap C."/>
        </authorList>
    </citation>
    <scope>NUCLEOTIDE SEQUENCE [LARGE SCALE GENOMIC DNA]</scope>
    <source>
        <strain evidence="2 3">NRS-52</strain>
    </source>
</reference>
<organism evidence="2 3">
    <name type="scientific">Paenibacillus chibensis</name>
    <dbReference type="NCBI Taxonomy" id="59846"/>
    <lineage>
        <taxon>Bacteria</taxon>
        <taxon>Bacillati</taxon>
        <taxon>Bacillota</taxon>
        <taxon>Bacilli</taxon>
        <taxon>Bacillales</taxon>
        <taxon>Paenibacillaceae</taxon>
        <taxon>Paenibacillus</taxon>
    </lineage>
</organism>
<evidence type="ECO:0000256" key="1">
    <source>
        <dbReference type="SAM" id="Coils"/>
    </source>
</evidence>
<dbReference type="Gene3D" id="1.20.58.380">
    <property type="entry name" value="Flagellar protein flit"/>
    <property type="match status" value="1"/>
</dbReference>
<dbReference type="EMBL" id="JARTLD010000034">
    <property type="protein sequence ID" value="MED5018440.1"/>
    <property type="molecule type" value="Genomic_DNA"/>
</dbReference>
<evidence type="ECO:0000313" key="2">
    <source>
        <dbReference type="EMBL" id="MED5018440.1"/>
    </source>
</evidence>
<protein>
    <submittedName>
        <fullName evidence="2">Flagellar protein FliT</fullName>
    </submittedName>
</protein>
<dbReference type="Proteomes" id="UP001343257">
    <property type="component" value="Unassembled WGS sequence"/>
</dbReference>
<keyword evidence="3" id="KW-1185">Reference proteome</keyword>
<feature type="coiled-coil region" evidence="1">
    <location>
        <begin position="11"/>
        <end position="89"/>
    </location>
</feature>
<name>A0ABU6PWJ1_9BACL</name>
<gene>
    <name evidence="2" type="ORF">P9847_14115</name>
</gene>
<comment type="caution">
    <text evidence="2">The sequence shown here is derived from an EMBL/GenBank/DDBJ whole genome shotgun (WGS) entry which is preliminary data.</text>
</comment>
<keyword evidence="1" id="KW-0175">Coiled coil</keyword>
<keyword evidence="2" id="KW-0282">Flagellum</keyword>
<sequence>MAENVLLAERISLYKELLDSTNEQRDAIQNRSLQMKEEEDFLPFFSTYFENWDRSVQEIEELDDQLGSVEISEQELKQLHEMISAISENVTFIQNHLEETTEITGSSLRGVRNQQKVLNAYYHLDSKDYIPLYFDAKK</sequence>
<keyword evidence="2" id="KW-0969">Cilium</keyword>